<dbReference type="Proteomes" id="UP000242847">
    <property type="component" value="Unassembled WGS sequence"/>
</dbReference>
<keyword evidence="1" id="KW-1133">Transmembrane helix</keyword>
<proteinExistence type="predicted"/>
<evidence type="ECO:0000256" key="1">
    <source>
        <dbReference type="SAM" id="Phobius"/>
    </source>
</evidence>
<protein>
    <recommendedName>
        <fullName evidence="4">DUF1449 family protein</fullName>
    </recommendedName>
</protein>
<dbReference type="RefSeq" id="WP_083727346.1">
    <property type="nucleotide sequence ID" value="NZ_FOUD01000001.1"/>
</dbReference>
<keyword evidence="1" id="KW-0472">Membrane</keyword>
<evidence type="ECO:0008006" key="4">
    <source>
        <dbReference type="Google" id="ProtNLM"/>
    </source>
</evidence>
<name>A0A1S8DGJ4_9GAMM</name>
<feature type="transmembrane region" description="Helical" evidence="1">
    <location>
        <begin position="12"/>
        <end position="35"/>
    </location>
</feature>
<dbReference type="STRING" id="254161.SAMN05216256_1018"/>
<gene>
    <name evidence="2" type="ORF">BXT89_10270</name>
</gene>
<organism evidence="2 3">
    <name type="scientific">Halopseudomonas pachastrellae</name>
    <dbReference type="NCBI Taxonomy" id="254161"/>
    <lineage>
        <taxon>Bacteria</taxon>
        <taxon>Pseudomonadati</taxon>
        <taxon>Pseudomonadota</taxon>
        <taxon>Gammaproteobacteria</taxon>
        <taxon>Pseudomonadales</taxon>
        <taxon>Pseudomonadaceae</taxon>
        <taxon>Halopseudomonas</taxon>
    </lineage>
</organism>
<sequence>MELFFQTSLTFPVVLFSFMLCVAMLYWLTVALGAVDVDVLDTGGDGGMDDPSNAEGLGGLLMKLGLHDVPVTLVLTVLVFFAWLASYFTQLLLLGWLPLGLLRYPLGLVVIVLALVVAVPVTRLVVAPLRPLFRKALGSTTRSLLGQVVVVRSPLVSDRLGEAVMEDGGAGLILRVRADPALGFKRGDRLVLLEYLEAEHAYRVIGEDEFNGK</sequence>
<accession>A0A1S8DGJ4</accession>
<comment type="caution">
    <text evidence="2">The sequence shown here is derived from an EMBL/GenBank/DDBJ whole genome shotgun (WGS) entry which is preliminary data.</text>
</comment>
<keyword evidence="3" id="KW-1185">Reference proteome</keyword>
<dbReference type="EMBL" id="MUBC01000019">
    <property type="protein sequence ID" value="ONM43969.1"/>
    <property type="molecule type" value="Genomic_DNA"/>
</dbReference>
<keyword evidence="1" id="KW-0812">Transmembrane</keyword>
<evidence type="ECO:0000313" key="2">
    <source>
        <dbReference type="EMBL" id="ONM43969.1"/>
    </source>
</evidence>
<dbReference type="AlphaFoldDB" id="A0A1S8DGJ4"/>
<reference evidence="2 3" key="1">
    <citation type="submission" date="2017-01" db="EMBL/GenBank/DDBJ databases">
        <title>Draft genome sequence of Pseudomonas pachastrellae type strain CCUG 46540T from a deep sea.</title>
        <authorList>
            <person name="Gomila M."/>
            <person name="Mulet M."/>
            <person name="Lalucat J."/>
            <person name="Garcia-Valdes E."/>
        </authorList>
    </citation>
    <scope>NUCLEOTIDE SEQUENCE [LARGE SCALE GENOMIC DNA]</scope>
    <source>
        <strain evidence="2 3">CCUG 46540</strain>
    </source>
</reference>
<evidence type="ECO:0000313" key="3">
    <source>
        <dbReference type="Proteomes" id="UP000242847"/>
    </source>
</evidence>
<dbReference type="OrthoDB" id="8912654at2"/>
<feature type="transmembrane region" description="Helical" evidence="1">
    <location>
        <begin position="71"/>
        <end position="98"/>
    </location>
</feature>
<feature type="transmembrane region" description="Helical" evidence="1">
    <location>
        <begin position="104"/>
        <end position="126"/>
    </location>
</feature>